<keyword evidence="1" id="KW-0812">Transmembrane</keyword>
<feature type="transmembrane region" description="Helical" evidence="1">
    <location>
        <begin position="236"/>
        <end position="254"/>
    </location>
</feature>
<feature type="transmembrane region" description="Helical" evidence="1">
    <location>
        <begin position="187"/>
        <end position="206"/>
    </location>
</feature>
<dbReference type="InterPro" id="IPR038330">
    <property type="entry name" value="TspO/MBR-related_sf"/>
</dbReference>
<dbReference type="AlphaFoldDB" id="A0A9X5I6M5"/>
<gene>
    <name evidence="2" type="ORF">QH73_0024540</name>
</gene>
<dbReference type="PANTHER" id="PTHR33802:SF1">
    <property type="entry name" value="XK-RELATED PROTEIN"/>
    <property type="match status" value="1"/>
</dbReference>
<dbReference type="OrthoDB" id="5189031at2"/>
<dbReference type="RefSeq" id="WP_039713132.1">
    <property type="nucleotide sequence ID" value="NZ_JTJC03000011.1"/>
</dbReference>
<reference evidence="2 3" key="1">
    <citation type="journal article" date="2015" name="Genome Announc.">
        <title>Draft Genome Sequence of the Terrestrial Cyanobacterium Scytonema millei VB511283, Isolated from Eastern India.</title>
        <authorList>
            <person name="Sen D."/>
            <person name="Chandrababunaidu M.M."/>
            <person name="Singh D."/>
            <person name="Sanghi N."/>
            <person name="Ghorai A."/>
            <person name="Mishra G.P."/>
            <person name="Madduluri M."/>
            <person name="Adhikary S.P."/>
            <person name="Tripathy S."/>
        </authorList>
    </citation>
    <scope>NUCLEOTIDE SEQUENCE [LARGE SCALE GENOMIC DNA]</scope>
    <source>
        <strain evidence="2 3">VB511283</strain>
    </source>
</reference>
<evidence type="ECO:0000313" key="2">
    <source>
        <dbReference type="EMBL" id="NHC37768.1"/>
    </source>
</evidence>
<dbReference type="Proteomes" id="UP000031532">
    <property type="component" value="Unassembled WGS sequence"/>
</dbReference>
<name>A0A9X5I6M5_9CYAN</name>
<keyword evidence="3" id="KW-1185">Reference proteome</keyword>
<feature type="transmembrane region" description="Helical" evidence="1">
    <location>
        <begin position="12"/>
        <end position="31"/>
    </location>
</feature>
<comment type="caution">
    <text evidence="2">The sequence shown here is derived from an EMBL/GenBank/DDBJ whole genome shotgun (WGS) entry which is preliminary data.</text>
</comment>
<proteinExistence type="predicted"/>
<evidence type="ECO:0000256" key="1">
    <source>
        <dbReference type="SAM" id="Phobius"/>
    </source>
</evidence>
<keyword evidence="1" id="KW-1133">Transmembrane helix</keyword>
<dbReference type="PANTHER" id="PTHR33802">
    <property type="entry name" value="SI:CH211-161H7.5-RELATED"/>
    <property type="match status" value="1"/>
</dbReference>
<feature type="transmembrane region" description="Helical" evidence="1">
    <location>
        <begin position="116"/>
        <end position="137"/>
    </location>
</feature>
<dbReference type="EMBL" id="JTJC03000011">
    <property type="protein sequence ID" value="NHC37768.1"/>
    <property type="molecule type" value="Genomic_DNA"/>
</dbReference>
<sequence length="267" mass="29023">MKASTQGSGRGILLPLATLLAILATLSVNALSNFFPVRGLNIGEIANTILQGVQITPANYAFAIWGLIYLGLIAYGIYQMLPAQRQNSTLHQVNVLLIIACLAQIAWVYLFTLQLFWLSVIAMLAILIPLIGAYLQLEIGKRVSRKFKWLVHVPFSIYLGWISVATIVNIASALYISNWDGWGVSPVGWTVIMLLIGAAIASVVALQRADIAFTLVFIWAYVAIAVRHLYLNNSAISITAVVAAIVLAVLLGFSRVKSKERGARSEG</sequence>
<feature type="transmembrane region" description="Helical" evidence="1">
    <location>
        <begin position="211"/>
        <end position="230"/>
    </location>
</feature>
<feature type="transmembrane region" description="Helical" evidence="1">
    <location>
        <begin position="93"/>
        <end position="110"/>
    </location>
</feature>
<keyword evidence="1" id="KW-0472">Membrane</keyword>
<accession>A0A9X5I6M5</accession>
<feature type="transmembrane region" description="Helical" evidence="1">
    <location>
        <begin position="60"/>
        <end position="81"/>
    </location>
</feature>
<protein>
    <submittedName>
        <fullName evidence="2">Tryptophan-rich sensory protein</fullName>
    </submittedName>
</protein>
<dbReference type="Gene3D" id="1.20.1260.100">
    <property type="entry name" value="TspO/MBR protein"/>
    <property type="match status" value="1"/>
</dbReference>
<evidence type="ECO:0000313" key="3">
    <source>
        <dbReference type="Proteomes" id="UP000031532"/>
    </source>
</evidence>
<organism evidence="2 3">
    <name type="scientific">Scytonema millei VB511283</name>
    <dbReference type="NCBI Taxonomy" id="1245923"/>
    <lineage>
        <taxon>Bacteria</taxon>
        <taxon>Bacillati</taxon>
        <taxon>Cyanobacteriota</taxon>
        <taxon>Cyanophyceae</taxon>
        <taxon>Nostocales</taxon>
        <taxon>Scytonemataceae</taxon>
        <taxon>Scytonema</taxon>
    </lineage>
</organism>
<feature type="transmembrane region" description="Helical" evidence="1">
    <location>
        <begin position="149"/>
        <end position="175"/>
    </location>
</feature>